<organism evidence="1 2">
    <name type="scientific">Pseudoruegeria aquimaris</name>
    <dbReference type="NCBI Taxonomy" id="393663"/>
    <lineage>
        <taxon>Bacteria</taxon>
        <taxon>Pseudomonadati</taxon>
        <taxon>Pseudomonadota</taxon>
        <taxon>Alphaproteobacteria</taxon>
        <taxon>Rhodobacterales</taxon>
        <taxon>Roseobacteraceae</taxon>
        <taxon>Pseudoruegeria</taxon>
    </lineage>
</organism>
<dbReference type="InterPro" id="IPR008949">
    <property type="entry name" value="Isoprenoid_synthase_dom_sf"/>
</dbReference>
<dbReference type="InterPro" id="IPR002060">
    <property type="entry name" value="Squ/phyt_synthse"/>
</dbReference>
<dbReference type="Gene3D" id="1.10.600.10">
    <property type="entry name" value="Farnesyl Diphosphate Synthase"/>
    <property type="match status" value="1"/>
</dbReference>
<dbReference type="EMBL" id="FWFQ01000001">
    <property type="protein sequence ID" value="SLN10937.1"/>
    <property type="molecule type" value="Genomic_DNA"/>
</dbReference>
<accession>A0A1Y5RBP3</accession>
<reference evidence="1 2" key="1">
    <citation type="submission" date="2017-03" db="EMBL/GenBank/DDBJ databases">
        <authorList>
            <person name="Afonso C.L."/>
            <person name="Miller P.J."/>
            <person name="Scott M.A."/>
            <person name="Spackman E."/>
            <person name="Goraichik I."/>
            <person name="Dimitrov K.M."/>
            <person name="Suarez D.L."/>
            <person name="Swayne D.E."/>
        </authorList>
    </citation>
    <scope>NUCLEOTIDE SEQUENCE [LARGE SCALE GENOMIC DNA]</scope>
    <source>
        <strain evidence="1 2">CECT 7680</strain>
    </source>
</reference>
<protein>
    <submittedName>
        <fullName evidence="1">Squalene/phytoene synthase</fullName>
    </submittedName>
</protein>
<proteinExistence type="predicted"/>
<sequence length="252" mass="27324">MTIEACAGIVQRGDPERFRLAMSAPVAARRRLFPLYAFNVEVARAPWVTQEPMIAEMRLQWWRDVLAEIEAGGEVRRHEVATPLAEVLRGQADLCARLDDLVLARRWDIYRDPHADAAALDAYLAGTAGTLMWVAARLLSEQAPDAAARAGYGQGVAAYLRAVPELARQGRIPLVDGRPEAVKALARAGLHAIASAKRQQFGAAAPALRGAWLAVPVLKAVRRAPMRVERGDLALSGAAQAARLLWMGLSGR</sequence>
<gene>
    <name evidence="1" type="ORF">PSA7680_00087</name>
</gene>
<dbReference type="Proteomes" id="UP000193409">
    <property type="component" value="Unassembled WGS sequence"/>
</dbReference>
<dbReference type="AlphaFoldDB" id="A0A1Y5RBP3"/>
<evidence type="ECO:0000313" key="1">
    <source>
        <dbReference type="EMBL" id="SLN10937.1"/>
    </source>
</evidence>
<evidence type="ECO:0000313" key="2">
    <source>
        <dbReference type="Proteomes" id="UP000193409"/>
    </source>
</evidence>
<dbReference type="OrthoDB" id="9814909at2"/>
<keyword evidence="2" id="KW-1185">Reference proteome</keyword>
<dbReference type="SUPFAM" id="SSF48576">
    <property type="entry name" value="Terpenoid synthases"/>
    <property type="match status" value="1"/>
</dbReference>
<name>A0A1Y5RBP3_9RHOB</name>
<dbReference type="RefSeq" id="WP_085866692.1">
    <property type="nucleotide sequence ID" value="NZ_FWFQ01000001.1"/>
</dbReference>
<dbReference type="Pfam" id="PF00494">
    <property type="entry name" value="SQS_PSY"/>
    <property type="match status" value="1"/>
</dbReference>